<reference evidence="16 17" key="1">
    <citation type="submission" date="2016-11" db="EMBL/GenBank/DDBJ databases">
        <title>Complete Genome Sequence of Bradyrhizobium sp. strain J5, an isolated from soybean nodule in Hokkaido.</title>
        <authorList>
            <person name="Kanehara K."/>
        </authorList>
    </citation>
    <scope>NUCLEOTIDE SEQUENCE [LARGE SCALE GENOMIC DNA]</scope>
    <source>
        <strain evidence="16 17">J5</strain>
    </source>
</reference>
<accession>A0A1L3FEI7</accession>
<proteinExistence type="inferred from homology"/>
<dbReference type="InterPro" id="IPR036942">
    <property type="entry name" value="Beta-barrel_TonB_sf"/>
</dbReference>
<keyword evidence="4 10" id="KW-0812">Transmembrane</keyword>
<evidence type="ECO:0000256" key="2">
    <source>
        <dbReference type="ARBA" id="ARBA00022448"/>
    </source>
</evidence>
<dbReference type="RefSeq" id="WP_071913578.1">
    <property type="nucleotide sequence ID" value="NZ_CP017637.1"/>
</dbReference>
<dbReference type="Pfam" id="PF07715">
    <property type="entry name" value="Plug"/>
    <property type="match status" value="1"/>
</dbReference>
<evidence type="ECO:0000256" key="6">
    <source>
        <dbReference type="ARBA" id="ARBA00023077"/>
    </source>
</evidence>
<dbReference type="GO" id="GO:0015344">
    <property type="term" value="F:siderophore uptake transmembrane transporter activity"/>
    <property type="evidence" value="ECO:0007669"/>
    <property type="project" value="TreeGrafter"/>
</dbReference>
<dbReference type="PROSITE" id="PS52016">
    <property type="entry name" value="TONB_DEPENDENT_REC_3"/>
    <property type="match status" value="1"/>
</dbReference>
<evidence type="ECO:0000256" key="9">
    <source>
        <dbReference type="ARBA" id="ARBA00023237"/>
    </source>
</evidence>
<keyword evidence="6 11" id="KW-0798">TonB box</keyword>
<keyword evidence="2 10" id="KW-0813">Transport</keyword>
<sequence length="705" mass="76375">MSRIVSAARRFRAGVVAFVSLYSLDLSIAQAQQSASPDLLPPVEVAPTERAAKPRAARPAPDQPEQRRVARLPKPELVPASPPVAGVSAANLIPTVVVSPTGVVTPTNLVASSVTVLTARDMERDQRRTASDALSAVPGLNLVQTGGPGGQTSIFMRGTNSNHTKVLIDGIDVSDPGNPNRSFDFGQLLTSDIQQIEVLRGPQGGLYGADALGGVISIVTKKGDGPARATGSVEGGSFGTFNQTAGLSGSQDHFNYAFNVAHFHANDVPVTPVELLPPGQKAIGNYYDNMTYSTKLGAELSENLTLNGVARYTDATLRFTGDTFDPVTSASFPAAAQSTQTVHQLFTRGEAVWSALDDRMKSYFGVNYTNHWNYNISPGDAMATITTGDRVKYDWHTTTQLAPNNNVIIGAEHETETLQTATVSAQNVNKAGYMELQSQFRDRVFFTANVRQDDNERFGEHPTFRLASAVIVPVTETKFKGSYGTGFKAPTLNQLYVSFPAFFFFANPNLRPEESVGYDAGFEQPLFGDRVRFGSTYFRNNITDLIQSTFDPVTFTSTNTNIGKAITEGTESFVAAAITDRLRVRADYTFTRAVDATTGLELLRRPKEKWSANVIWNPIDPLTLSATVLHVGSFVDGNRDFSILRLLAPAYTVVNVAAEYLVTDQVKVFGRVDNLANVHYQNPTGFLQPGLGVYGGIRLANYDVR</sequence>
<gene>
    <name evidence="16" type="ORF">BKD09_25715</name>
</gene>
<evidence type="ECO:0000259" key="15">
    <source>
        <dbReference type="Pfam" id="PF07715"/>
    </source>
</evidence>
<protein>
    <submittedName>
        <fullName evidence="16">Ligand-gated channel protein</fullName>
    </submittedName>
</protein>
<evidence type="ECO:0000256" key="4">
    <source>
        <dbReference type="ARBA" id="ARBA00022692"/>
    </source>
</evidence>
<comment type="subcellular location">
    <subcellularLocation>
        <location evidence="1 10">Cell outer membrane</location>
        <topology evidence="1 10">Multi-pass membrane protein</topology>
    </subcellularLocation>
</comment>
<dbReference type="InterPro" id="IPR012910">
    <property type="entry name" value="Plug_dom"/>
</dbReference>
<evidence type="ECO:0000313" key="16">
    <source>
        <dbReference type="EMBL" id="APG11737.1"/>
    </source>
</evidence>
<dbReference type="GO" id="GO:0044718">
    <property type="term" value="P:siderophore transmembrane transport"/>
    <property type="evidence" value="ECO:0007669"/>
    <property type="project" value="TreeGrafter"/>
</dbReference>
<feature type="signal peptide" evidence="13">
    <location>
        <begin position="1"/>
        <end position="31"/>
    </location>
</feature>
<evidence type="ECO:0000256" key="12">
    <source>
        <dbReference type="SAM" id="MobiDB-lite"/>
    </source>
</evidence>
<keyword evidence="8" id="KW-0675">Receptor</keyword>
<dbReference type="InterPro" id="IPR037066">
    <property type="entry name" value="Plug_dom_sf"/>
</dbReference>
<keyword evidence="7 10" id="KW-0472">Membrane</keyword>
<dbReference type="InterPro" id="IPR039426">
    <property type="entry name" value="TonB-dep_rcpt-like"/>
</dbReference>
<dbReference type="Pfam" id="PF00593">
    <property type="entry name" value="TonB_dep_Rec_b-barrel"/>
    <property type="match status" value="1"/>
</dbReference>
<dbReference type="OrthoDB" id="9760333at2"/>
<evidence type="ECO:0000256" key="13">
    <source>
        <dbReference type="SAM" id="SignalP"/>
    </source>
</evidence>
<dbReference type="SUPFAM" id="SSF56935">
    <property type="entry name" value="Porins"/>
    <property type="match status" value="1"/>
</dbReference>
<evidence type="ECO:0000256" key="3">
    <source>
        <dbReference type="ARBA" id="ARBA00022452"/>
    </source>
</evidence>
<keyword evidence="9 10" id="KW-0998">Cell outer membrane</keyword>
<dbReference type="PANTHER" id="PTHR30069:SF29">
    <property type="entry name" value="HEMOGLOBIN AND HEMOGLOBIN-HAPTOGLOBIN-BINDING PROTEIN 1-RELATED"/>
    <property type="match status" value="1"/>
</dbReference>
<evidence type="ECO:0000256" key="8">
    <source>
        <dbReference type="ARBA" id="ARBA00023170"/>
    </source>
</evidence>
<evidence type="ECO:0000256" key="11">
    <source>
        <dbReference type="RuleBase" id="RU003357"/>
    </source>
</evidence>
<keyword evidence="5 13" id="KW-0732">Signal</keyword>
<dbReference type="AlphaFoldDB" id="A0A1L3FEI7"/>
<evidence type="ECO:0000256" key="7">
    <source>
        <dbReference type="ARBA" id="ARBA00023136"/>
    </source>
</evidence>
<evidence type="ECO:0000256" key="1">
    <source>
        <dbReference type="ARBA" id="ARBA00004571"/>
    </source>
</evidence>
<feature type="region of interest" description="Disordered" evidence="12">
    <location>
        <begin position="48"/>
        <end position="77"/>
    </location>
</feature>
<feature type="domain" description="TonB-dependent receptor-like beta-barrel" evidence="14">
    <location>
        <begin position="238"/>
        <end position="675"/>
    </location>
</feature>
<comment type="similarity">
    <text evidence="10 11">Belongs to the TonB-dependent receptor family.</text>
</comment>
<dbReference type="Gene3D" id="2.170.130.10">
    <property type="entry name" value="TonB-dependent receptor, plug domain"/>
    <property type="match status" value="1"/>
</dbReference>
<evidence type="ECO:0000313" key="17">
    <source>
        <dbReference type="Proteomes" id="UP000181962"/>
    </source>
</evidence>
<dbReference type="Proteomes" id="UP000181962">
    <property type="component" value="Chromosome"/>
</dbReference>
<evidence type="ECO:0000256" key="10">
    <source>
        <dbReference type="PROSITE-ProRule" id="PRU01360"/>
    </source>
</evidence>
<dbReference type="EMBL" id="CP017637">
    <property type="protein sequence ID" value="APG11737.1"/>
    <property type="molecule type" value="Genomic_DNA"/>
</dbReference>
<evidence type="ECO:0000256" key="5">
    <source>
        <dbReference type="ARBA" id="ARBA00022729"/>
    </source>
</evidence>
<dbReference type="CDD" id="cd01347">
    <property type="entry name" value="ligand_gated_channel"/>
    <property type="match status" value="1"/>
</dbReference>
<feature type="chain" id="PRO_5012385625" evidence="13">
    <location>
        <begin position="32"/>
        <end position="705"/>
    </location>
</feature>
<dbReference type="InterPro" id="IPR000531">
    <property type="entry name" value="Beta-barrel_TonB"/>
</dbReference>
<feature type="domain" description="TonB-dependent receptor plug" evidence="15">
    <location>
        <begin position="110"/>
        <end position="215"/>
    </location>
</feature>
<evidence type="ECO:0000259" key="14">
    <source>
        <dbReference type="Pfam" id="PF00593"/>
    </source>
</evidence>
<keyword evidence="3 10" id="KW-1134">Transmembrane beta strand</keyword>
<organism evidence="16 17">
    <name type="scientific">Bradyrhizobium japonicum</name>
    <dbReference type="NCBI Taxonomy" id="375"/>
    <lineage>
        <taxon>Bacteria</taxon>
        <taxon>Pseudomonadati</taxon>
        <taxon>Pseudomonadota</taxon>
        <taxon>Alphaproteobacteria</taxon>
        <taxon>Hyphomicrobiales</taxon>
        <taxon>Nitrobacteraceae</taxon>
        <taxon>Bradyrhizobium</taxon>
    </lineage>
</organism>
<dbReference type="GO" id="GO:0009279">
    <property type="term" value="C:cell outer membrane"/>
    <property type="evidence" value="ECO:0007669"/>
    <property type="project" value="UniProtKB-SubCell"/>
</dbReference>
<dbReference type="Gene3D" id="2.40.170.20">
    <property type="entry name" value="TonB-dependent receptor, beta-barrel domain"/>
    <property type="match status" value="1"/>
</dbReference>
<name>A0A1L3FEI7_BRAJP</name>
<dbReference type="PANTHER" id="PTHR30069">
    <property type="entry name" value="TONB-DEPENDENT OUTER MEMBRANE RECEPTOR"/>
    <property type="match status" value="1"/>
</dbReference>